<accession>A0A9P7EPC4</accession>
<dbReference type="Proteomes" id="UP000807769">
    <property type="component" value="Unassembled WGS sequence"/>
</dbReference>
<dbReference type="RefSeq" id="XP_041200205.1">
    <property type="nucleotide sequence ID" value="XM_041343302.1"/>
</dbReference>
<keyword evidence="3" id="KW-1185">Reference proteome</keyword>
<reference evidence="2" key="1">
    <citation type="journal article" date="2020" name="New Phytol.">
        <title>Comparative genomics reveals dynamic genome evolution in host specialist ectomycorrhizal fungi.</title>
        <authorList>
            <person name="Lofgren L.A."/>
            <person name="Nguyen N.H."/>
            <person name="Vilgalys R."/>
            <person name="Ruytinx J."/>
            <person name="Liao H.L."/>
            <person name="Branco S."/>
            <person name="Kuo A."/>
            <person name="LaButti K."/>
            <person name="Lipzen A."/>
            <person name="Andreopoulos W."/>
            <person name="Pangilinan J."/>
            <person name="Riley R."/>
            <person name="Hundley H."/>
            <person name="Na H."/>
            <person name="Barry K."/>
            <person name="Grigoriev I.V."/>
            <person name="Stajich J.E."/>
            <person name="Kennedy P.G."/>
        </authorList>
    </citation>
    <scope>NUCLEOTIDE SEQUENCE</scope>
    <source>
        <strain evidence="2">MN1</strain>
    </source>
</reference>
<dbReference type="AlphaFoldDB" id="A0A9P7EPC4"/>
<protein>
    <submittedName>
        <fullName evidence="2">Uncharacterized protein</fullName>
    </submittedName>
</protein>
<feature type="compositionally biased region" description="Basic and acidic residues" evidence="1">
    <location>
        <begin position="54"/>
        <end position="67"/>
    </location>
</feature>
<evidence type="ECO:0000256" key="1">
    <source>
        <dbReference type="SAM" id="MobiDB-lite"/>
    </source>
</evidence>
<proteinExistence type="predicted"/>
<dbReference type="GeneID" id="64637318"/>
<organism evidence="2 3">
    <name type="scientific">Suillus subaureus</name>
    <dbReference type="NCBI Taxonomy" id="48587"/>
    <lineage>
        <taxon>Eukaryota</taxon>
        <taxon>Fungi</taxon>
        <taxon>Dikarya</taxon>
        <taxon>Basidiomycota</taxon>
        <taxon>Agaricomycotina</taxon>
        <taxon>Agaricomycetes</taxon>
        <taxon>Agaricomycetidae</taxon>
        <taxon>Boletales</taxon>
        <taxon>Suillineae</taxon>
        <taxon>Suillaceae</taxon>
        <taxon>Suillus</taxon>
    </lineage>
</organism>
<dbReference type="OrthoDB" id="4062651at2759"/>
<evidence type="ECO:0000313" key="3">
    <source>
        <dbReference type="Proteomes" id="UP000807769"/>
    </source>
</evidence>
<feature type="region of interest" description="Disordered" evidence="1">
    <location>
        <begin position="48"/>
        <end position="67"/>
    </location>
</feature>
<evidence type="ECO:0000313" key="2">
    <source>
        <dbReference type="EMBL" id="KAG1827358.1"/>
    </source>
</evidence>
<name>A0A9P7EPC4_9AGAM</name>
<dbReference type="EMBL" id="JABBWG010000001">
    <property type="protein sequence ID" value="KAG1827358.1"/>
    <property type="molecule type" value="Genomic_DNA"/>
</dbReference>
<comment type="caution">
    <text evidence="2">The sequence shown here is derived from an EMBL/GenBank/DDBJ whole genome shotgun (WGS) entry which is preliminary data.</text>
</comment>
<gene>
    <name evidence="2" type="ORF">BJ212DRAFT_47801</name>
</gene>
<sequence>MEGVTTIINPSFLQWPHHLTSTVFLPPNPSPSLCIFSRDRWHPSLTELPPADYDTDKPVKHDSRTPGDSLVHEAKVFEILKRHPHPNICVYHGCVRDGDHITAICLKNYRT</sequence>